<evidence type="ECO:0000313" key="1">
    <source>
        <dbReference type="EMBL" id="EJG06986.1"/>
    </source>
</evidence>
<evidence type="ECO:0000313" key="2">
    <source>
        <dbReference type="Proteomes" id="UP000005095"/>
    </source>
</evidence>
<dbReference type="RefSeq" id="WP_004038553.1">
    <property type="nucleotide sequence ID" value="NZ_CM001555.1"/>
</dbReference>
<accession>J0RZJ0</accession>
<gene>
    <name evidence="1" type="ORF">Metli_1028</name>
</gene>
<reference evidence="1 2" key="1">
    <citation type="submission" date="2011-08" db="EMBL/GenBank/DDBJ databases">
        <title>The complete genome of Methanofollis liminatans DSM 4140.</title>
        <authorList>
            <consortium name="US DOE Joint Genome Institute (JGI-PGF)"/>
            <person name="Lucas S."/>
            <person name="Han J."/>
            <person name="Lapidus A."/>
            <person name="Bruce D."/>
            <person name="Goodwin L."/>
            <person name="Pitluck S."/>
            <person name="Peters L."/>
            <person name="Kyrpides N."/>
            <person name="Mavromatis K."/>
            <person name="Ivanova N."/>
            <person name="Mikhailova N."/>
            <person name="Lu M."/>
            <person name="Detter J.C."/>
            <person name="Tapia R."/>
            <person name="Han C."/>
            <person name="Land M."/>
            <person name="Hauser L."/>
            <person name="Markowitz V."/>
            <person name="Cheng J.-F."/>
            <person name="Hugenholtz P."/>
            <person name="Woyke T."/>
            <person name="Wu D."/>
            <person name="Spring S."/>
            <person name="Schuler E."/>
            <person name="Brambilla E."/>
            <person name="Klenk H.-P."/>
            <person name="Eisen J.A."/>
        </authorList>
    </citation>
    <scope>NUCLEOTIDE SEQUENCE [LARGE SCALE GENOMIC DNA]</scope>
    <source>
        <strain evidence="1 2">DSM 4140</strain>
    </source>
</reference>
<dbReference type="EMBL" id="CM001555">
    <property type="protein sequence ID" value="EJG06986.1"/>
    <property type="molecule type" value="Genomic_DNA"/>
</dbReference>
<keyword evidence="2" id="KW-1185">Reference proteome</keyword>
<dbReference type="HOGENOM" id="CLU_1559501_0_0_2"/>
<protein>
    <submittedName>
        <fullName evidence="1">Uncharacterized protein</fullName>
    </submittedName>
</protein>
<dbReference type="AlphaFoldDB" id="J0RZJ0"/>
<organism evidence="1 2">
    <name type="scientific">Methanofollis liminatans DSM 4140</name>
    <dbReference type="NCBI Taxonomy" id="28892"/>
    <lineage>
        <taxon>Archaea</taxon>
        <taxon>Methanobacteriati</taxon>
        <taxon>Methanobacteriota</taxon>
        <taxon>Stenosarchaea group</taxon>
        <taxon>Methanomicrobia</taxon>
        <taxon>Methanomicrobiales</taxon>
        <taxon>Methanomicrobiaceae</taxon>
        <taxon>Methanofollis</taxon>
    </lineage>
</organism>
<dbReference type="Proteomes" id="UP000005095">
    <property type="component" value="Chromosome"/>
</dbReference>
<name>J0RZJ0_9EURY</name>
<sequence>MKNITHEYAPLKIDINRPHYAYFLRGHTRKIYAPIEYKWVEYMIESDLSVNLDAMKKELGEDIEYAITRPTRGTRLRGIRSLAPRAVALYVADHGCPSMRLTSSDVCKHFGMPLNAAQMITFILKNFDFFRGSLPAEVRKKQKCKRGIGPRPGFVWVFDVVVDLEKLEKMV</sequence>
<proteinExistence type="predicted"/>